<keyword evidence="1" id="KW-0812">Transmembrane</keyword>
<feature type="transmembrane region" description="Helical" evidence="1">
    <location>
        <begin position="6"/>
        <end position="25"/>
    </location>
</feature>
<keyword evidence="1" id="KW-1133">Transmembrane helix</keyword>
<evidence type="ECO:0000313" key="2">
    <source>
        <dbReference type="EMBL" id="ETO32791.1"/>
    </source>
</evidence>
<dbReference type="EMBL" id="ASPP01003928">
    <property type="protein sequence ID" value="ETO32791.1"/>
    <property type="molecule type" value="Genomic_DNA"/>
</dbReference>
<reference evidence="2 3" key="1">
    <citation type="journal article" date="2013" name="Curr. Biol.">
        <title>The Genome of the Foraminiferan Reticulomyxa filosa.</title>
        <authorList>
            <person name="Glockner G."/>
            <person name="Hulsmann N."/>
            <person name="Schleicher M."/>
            <person name="Noegel A.A."/>
            <person name="Eichinger L."/>
            <person name="Gallinger C."/>
            <person name="Pawlowski J."/>
            <person name="Sierra R."/>
            <person name="Euteneuer U."/>
            <person name="Pillet L."/>
            <person name="Moustafa A."/>
            <person name="Platzer M."/>
            <person name="Groth M."/>
            <person name="Szafranski K."/>
            <person name="Schliwa M."/>
        </authorList>
    </citation>
    <scope>NUCLEOTIDE SEQUENCE [LARGE SCALE GENOMIC DNA]</scope>
</reference>
<proteinExistence type="predicted"/>
<accession>X6P3L2</accession>
<evidence type="ECO:0000256" key="1">
    <source>
        <dbReference type="SAM" id="Phobius"/>
    </source>
</evidence>
<gene>
    <name evidence="2" type="ORF">RFI_04324</name>
</gene>
<evidence type="ECO:0000313" key="3">
    <source>
        <dbReference type="Proteomes" id="UP000023152"/>
    </source>
</evidence>
<organism evidence="2 3">
    <name type="scientific">Reticulomyxa filosa</name>
    <dbReference type="NCBI Taxonomy" id="46433"/>
    <lineage>
        <taxon>Eukaryota</taxon>
        <taxon>Sar</taxon>
        <taxon>Rhizaria</taxon>
        <taxon>Retaria</taxon>
        <taxon>Foraminifera</taxon>
        <taxon>Monothalamids</taxon>
        <taxon>Reticulomyxidae</taxon>
        <taxon>Reticulomyxa</taxon>
    </lineage>
</organism>
<dbReference type="AlphaFoldDB" id="X6P3L2"/>
<keyword evidence="1" id="KW-0472">Membrane</keyword>
<comment type="caution">
    <text evidence="2">The sequence shown here is derived from an EMBL/GenBank/DDBJ whole genome shotgun (WGS) entry which is preliminary data.</text>
</comment>
<keyword evidence="3" id="KW-1185">Reference proteome</keyword>
<protein>
    <submittedName>
        <fullName evidence="2">Uncharacterized protein</fullName>
    </submittedName>
</protein>
<sequence length="123" mass="14613">MKGLEEIISCLLVASLQILYWKIIIEITLCQKKFPGLFQILKSCFVLQLYHVNEFVFQKNKNIDGNYRITLNESLLHFMKMDWNGKKQIEVECVISATFYPKFLEYVHTVTFQMTIKKRAQQK</sequence>
<dbReference type="Proteomes" id="UP000023152">
    <property type="component" value="Unassembled WGS sequence"/>
</dbReference>
<name>X6P3L2_RETFI</name>